<evidence type="ECO:0000313" key="4">
    <source>
        <dbReference type="Proteomes" id="UP000298327"/>
    </source>
</evidence>
<keyword evidence="2" id="KW-1133">Transmembrane helix</keyword>
<feature type="compositionally biased region" description="Acidic residues" evidence="1">
    <location>
        <begin position="200"/>
        <end position="212"/>
    </location>
</feature>
<feature type="transmembrane region" description="Helical" evidence="2">
    <location>
        <begin position="373"/>
        <end position="393"/>
    </location>
</feature>
<comment type="caution">
    <text evidence="3">The sequence shown here is derived from an EMBL/GenBank/DDBJ whole genome shotgun (WGS) entry which is preliminary data.</text>
</comment>
<proteinExistence type="predicted"/>
<dbReference type="AlphaFoldDB" id="A0A4Y9YYZ7"/>
<feature type="transmembrane region" description="Helical" evidence="2">
    <location>
        <begin position="12"/>
        <end position="39"/>
    </location>
</feature>
<dbReference type="EMBL" id="SEOQ01000186">
    <property type="protein sequence ID" value="TFY67595.1"/>
    <property type="molecule type" value="Genomic_DNA"/>
</dbReference>
<organism evidence="3 4">
    <name type="scientific">Dentipellis fragilis</name>
    <dbReference type="NCBI Taxonomy" id="205917"/>
    <lineage>
        <taxon>Eukaryota</taxon>
        <taxon>Fungi</taxon>
        <taxon>Dikarya</taxon>
        <taxon>Basidiomycota</taxon>
        <taxon>Agaricomycotina</taxon>
        <taxon>Agaricomycetes</taxon>
        <taxon>Russulales</taxon>
        <taxon>Hericiaceae</taxon>
        <taxon>Dentipellis</taxon>
    </lineage>
</organism>
<reference evidence="3 4" key="1">
    <citation type="submission" date="2019-02" db="EMBL/GenBank/DDBJ databases">
        <title>Genome sequencing of the rare red list fungi Dentipellis fragilis.</title>
        <authorList>
            <person name="Buettner E."/>
            <person name="Kellner H."/>
        </authorList>
    </citation>
    <scope>NUCLEOTIDE SEQUENCE [LARGE SCALE GENOMIC DNA]</scope>
    <source>
        <strain evidence="3 4">DSM 105465</strain>
    </source>
</reference>
<feature type="region of interest" description="Disordered" evidence="1">
    <location>
        <begin position="280"/>
        <end position="317"/>
    </location>
</feature>
<keyword evidence="2" id="KW-0472">Membrane</keyword>
<feature type="region of interest" description="Disordered" evidence="1">
    <location>
        <begin position="199"/>
        <end position="220"/>
    </location>
</feature>
<evidence type="ECO:0000256" key="1">
    <source>
        <dbReference type="SAM" id="MobiDB-lite"/>
    </source>
</evidence>
<sequence>MSTMIQPSEVTTAVFNAFLTFISMVWTIFITSFSVSFFVSRALAPYGTEDFVTALWTEITEWVPFSKEPAGIAYYPDIPASKLELDTDILESLDVPELSLSLSLSGGGSSEDVNGGRATLQDQDREEVEVERMLEPCDQLFYFADDVQQPVRPIVDLRRGPWRVLPSPGHLAPPAIGPSGFVVPDEHIQVVPAIVFSEDQKEDEDQQPEPEAEQPAGFLEVPQRNGLSRLSIADELYFYYIPPSYEYVEFQLPEATDEEEVEVLLEETHPSVLVMQEAPEAPSQKMIAPRRSRHQSDIDIDTDTDTDTDTGTTDTDTDNSLLEMGVLAGVVVAVVPGQDRCDSRSYKFLRLKLHSIDARAPTPTISISTSSKLNLGLGLVLGFVLFLFLVLVVSDEWE</sequence>
<accession>A0A4Y9YYZ7</accession>
<evidence type="ECO:0000256" key="2">
    <source>
        <dbReference type="SAM" id="Phobius"/>
    </source>
</evidence>
<protein>
    <submittedName>
        <fullName evidence="3">Uncharacterized protein</fullName>
    </submittedName>
</protein>
<keyword evidence="4" id="KW-1185">Reference proteome</keyword>
<dbReference type="Proteomes" id="UP000298327">
    <property type="component" value="Unassembled WGS sequence"/>
</dbReference>
<keyword evidence="2" id="KW-0812">Transmembrane</keyword>
<dbReference type="OrthoDB" id="10475490at2759"/>
<gene>
    <name evidence="3" type="ORF">EVG20_g3894</name>
</gene>
<feature type="region of interest" description="Disordered" evidence="1">
    <location>
        <begin position="104"/>
        <end position="124"/>
    </location>
</feature>
<name>A0A4Y9YYZ7_9AGAM</name>
<feature type="compositionally biased region" description="Acidic residues" evidence="1">
    <location>
        <begin position="298"/>
        <end position="308"/>
    </location>
</feature>
<evidence type="ECO:0000313" key="3">
    <source>
        <dbReference type="EMBL" id="TFY67595.1"/>
    </source>
</evidence>